<evidence type="ECO:0000313" key="2">
    <source>
        <dbReference type="Proteomes" id="UP000034086"/>
    </source>
</evidence>
<evidence type="ECO:0000313" key="1">
    <source>
        <dbReference type="EMBL" id="KKU03842.1"/>
    </source>
</evidence>
<dbReference type="Proteomes" id="UP000034086">
    <property type="component" value="Unassembled WGS sequence"/>
</dbReference>
<dbReference type="AlphaFoldDB" id="A0A0G1M6W0"/>
<protein>
    <submittedName>
        <fullName evidence="1">Uncharacterized protein</fullName>
    </submittedName>
</protein>
<sequence>MSPETSPNGITTPDEKASYEHYRNMRGHVTELLELFQKHEVGRAIVYRDFGRTSLMGYILPLDPEDNSHLLIFEDGYMAVTQADMEVKECGDIYRERMGRNINDYLTSEKRPANILYFLRLHPSGPGARRVGDVLFTNESSQSAEKFKGVASDALKVVRQNLRGRREILIQTVDTVRQTIGSLATEGVGFI</sequence>
<accession>A0A0G1M6W0</accession>
<name>A0A0G1M6W0_9BACT</name>
<proteinExistence type="predicted"/>
<reference evidence="1 2" key="1">
    <citation type="journal article" date="2015" name="Nature">
        <title>rRNA introns, odd ribosomes, and small enigmatic genomes across a large radiation of phyla.</title>
        <authorList>
            <person name="Brown C.T."/>
            <person name="Hug L.A."/>
            <person name="Thomas B.C."/>
            <person name="Sharon I."/>
            <person name="Castelle C.J."/>
            <person name="Singh A."/>
            <person name="Wilkins M.J."/>
            <person name="Williams K.H."/>
            <person name="Banfield J.F."/>
        </authorList>
    </citation>
    <scope>NUCLEOTIDE SEQUENCE [LARGE SCALE GENOMIC DNA]</scope>
</reference>
<dbReference type="EMBL" id="LCKQ01000009">
    <property type="protein sequence ID" value="KKU03842.1"/>
    <property type="molecule type" value="Genomic_DNA"/>
</dbReference>
<gene>
    <name evidence="1" type="ORF">UX03_C0009G0014</name>
</gene>
<organism evidence="1 2">
    <name type="scientific">Candidatus Woesebacteria bacterium GW2011_GWE1_45_18</name>
    <dbReference type="NCBI Taxonomy" id="1618598"/>
    <lineage>
        <taxon>Bacteria</taxon>
        <taxon>Candidatus Woeseibacteriota</taxon>
    </lineage>
</organism>
<comment type="caution">
    <text evidence="1">The sequence shown here is derived from an EMBL/GenBank/DDBJ whole genome shotgun (WGS) entry which is preliminary data.</text>
</comment>